<feature type="region of interest" description="Disordered" evidence="1">
    <location>
        <begin position="1"/>
        <end position="25"/>
    </location>
</feature>
<dbReference type="AlphaFoldDB" id="A0A9I9DXZ7"/>
<accession>A0A9I9DXZ7</accession>
<sequence length="69" mass="8054">MGKKKEKSAMELRQGALQASRRKTPNLRLKNGRIARMGKLKVAQVFNERDNENMKRGMRDEKRKRGETP</sequence>
<protein>
    <submittedName>
        <fullName evidence="2">Uncharacterized protein</fullName>
    </submittedName>
</protein>
<reference evidence="2" key="1">
    <citation type="submission" date="2023-03" db="UniProtKB">
        <authorList>
            <consortium name="EnsemblPlants"/>
        </authorList>
    </citation>
    <scope>IDENTIFICATION</scope>
</reference>
<feature type="region of interest" description="Disordered" evidence="1">
    <location>
        <begin position="48"/>
        <end position="69"/>
    </location>
</feature>
<name>A0A9I9DXZ7_CUCME</name>
<evidence type="ECO:0000313" key="2">
    <source>
        <dbReference type="EnsemblPlants" id="MELO3C024915.2.1"/>
    </source>
</evidence>
<proteinExistence type="predicted"/>
<organism evidence="2">
    <name type="scientific">Cucumis melo</name>
    <name type="common">Muskmelon</name>
    <dbReference type="NCBI Taxonomy" id="3656"/>
    <lineage>
        <taxon>Eukaryota</taxon>
        <taxon>Viridiplantae</taxon>
        <taxon>Streptophyta</taxon>
        <taxon>Embryophyta</taxon>
        <taxon>Tracheophyta</taxon>
        <taxon>Spermatophyta</taxon>
        <taxon>Magnoliopsida</taxon>
        <taxon>eudicotyledons</taxon>
        <taxon>Gunneridae</taxon>
        <taxon>Pentapetalae</taxon>
        <taxon>rosids</taxon>
        <taxon>fabids</taxon>
        <taxon>Cucurbitales</taxon>
        <taxon>Cucurbitaceae</taxon>
        <taxon>Benincaseae</taxon>
        <taxon>Cucumis</taxon>
    </lineage>
</organism>
<evidence type="ECO:0000256" key="1">
    <source>
        <dbReference type="SAM" id="MobiDB-lite"/>
    </source>
</evidence>
<dbReference type="Gramene" id="MELO3C024915.2.1">
    <property type="protein sequence ID" value="MELO3C024915.2.1"/>
    <property type="gene ID" value="MELO3C024915.2"/>
</dbReference>
<dbReference type="EnsemblPlants" id="MELO3C024915.2.1">
    <property type="protein sequence ID" value="MELO3C024915.2.1"/>
    <property type="gene ID" value="MELO3C024915.2"/>
</dbReference>